<dbReference type="EMBL" id="PGOL01000350">
    <property type="protein sequence ID" value="PKI71924.1"/>
    <property type="molecule type" value="Genomic_DNA"/>
</dbReference>
<reference evidence="2 3" key="1">
    <citation type="submission" date="2017-11" db="EMBL/GenBank/DDBJ databases">
        <title>De-novo sequencing of pomegranate (Punica granatum L.) genome.</title>
        <authorList>
            <person name="Akparov Z."/>
            <person name="Amiraslanov A."/>
            <person name="Hajiyeva S."/>
            <person name="Abbasov M."/>
            <person name="Kaur K."/>
            <person name="Hamwieh A."/>
            <person name="Solovyev V."/>
            <person name="Salamov A."/>
            <person name="Braich B."/>
            <person name="Kosarev P."/>
            <person name="Mahmoud A."/>
            <person name="Hajiyev E."/>
            <person name="Babayeva S."/>
            <person name="Izzatullayeva V."/>
            <person name="Mammadov A."/>
            <person name="Mammadov A."/>
            <person name="Sharifova S."/>
            <person name="Ojaghi J."/>
            <person name="Eynullazada K."/>
            <person name="Bayramov B."/>
            <person name="Abdulazimova A."/>
            <person name="Shahmuradov I."/>
        </authorList>
    </citation>
    <scope>NUCLEOTIDE SEQUENCE [LARGE SCALE GENOMIC DNA]</scope>
    <source>
        <strain evidence="3">cv. AG2017</strain>
        <tissue evidence="2">Leaf</tissue>
    </source>
</reference>
<organism evidence="2 3">
    <name type="scientific">Punica granatum</name>
    <name type="common">Pomegranate</name>
    <dbReference type="NCBI Taxonomy" id="22663"/>
    <lineage>
        <taxon>Eukaryota</taxon>
        <taxon>Viridiplantae</taxon>
        <taxon>Streptophyta</taxon>
        <taxon>Embryophyta</taxon>
        <taxon>Tracheophyta</taxon>
        <taxon>Spermatophyta</taxon>
        <taxon>Magnoliopsida</taxon>
        <taxon>eudicotyledons</taxon>
        <taxon>Gunneridae</taxon>
        <taxon>Pentapetalae</taxon>
        <taxon>rosids</taxon>
        <taxon>malvids</taxon>
        <taxon>Myrtales</taxon>
        <taxon>Lythraceae</taxon>
        <taxon>Punica</taxon>
    </lineage>
</organism>
<evidence type="ECO:0000256" key="1">
    <source>
        <dbReference type="SAM" id="MobiDB-lite"/>
    </source>
</evidence>
<keyword evidence="3" id="KW-1185">Reference proteome</keyword>
<proteinExistence type="predicted"/>
<evidence type="ECO:0000313" key="2">
    <source>
        <dbReference type="EMBL" id="PKI71924.1"/>
    </source>
</evidence>
<feature type="compositionally biased region" description="Low complexity" evidence="1">
    <location>
        <begin position="56"/>
        <end position="74"/>
    </location>
</feature>
<feature type="region of interest" description="Disordered" evidence="1">
    <location>
        <begin position="56"/>
        <end position="98"/>
    </location>
</feature>
<feature type="region of interest" description="Disordered" evidence="1">
    <location>
        <begin position="1"/>
        <end position="22"/>
    </location>
</feature>
<dbReference type="AlphaFoldDB" id="A0A2I0KTX7"/>
<accession>A0A2I0KTX7</accession>
<sequence length="159" mass="17254">MFAAVSCVLSRRRHDTQKREPPSAAAGILLSAHLHLLRSSPLSRARPIFLRFAQVRPVRPSSSPSETTRPSLSPDPFGLTQKSARNSGSRRTAQFGPPVLFHGPTLPFAAQSPRIRPSSPAPGPACRPNALPAGLNCAERLLPICPEFLKLFSIKSRSF</sequence>
<protein>
    <submittedName>
        <fullName evidence="2">Uncharacterized protein</fullName>
    </submittedName>
</protein>
<name>A0A2I0KTX7_PUNGR</name>
<feature type="compositionally biased region" description="Polar residues" evidence="1">
    <location>
        <begin position="80"/>
        <end position="92"/>
    </location>
</feature>
<evidence type="ECO:0000313" key="3">
    <source>
        <dbReference type="Proteomes" id="UP000233551"/>
    </source>
</evidence>
<dbReference type="Proteomes" id="UP000233551">
    <property type="component" value="Unassembled WGS sequence"/>
</dbReference>
<gene>
    <name evidence="2" type="ORF">CRG98_007692</name>
</gene>
<comment type="caution">
    <text evidence="2">The sequence shown here is derived from an EMBL/GenBank/DDBJ whole genome shotgun (WGS) entry which is preliminary data.</text>
</comment>